<dbReference type="NCBIfam" id="NF003656">
    <property type="entry name" value="PRK05287.1-4"/>
    <property type="match status" value="1"/>
</dbReference>
<keyword evidence="7" id="KW-1185">Reference proteome</keyword>
<dbReference type="GO" id="GO:0005737">
    <property type="term" value="C:cytoplasm"/>
    <property type="evidence" value="ECO:0007669"/>
    <property type="project" value="UniProtKB-SubCell"/>
</dbReference>
<dbReference type="PANTHER" id="PTHR39455">
    <property type="entry name" value="CELL DIVISION PROTEIN ZAPD"/>
    <property type="match status" value="1"/>
</dbReference>
<dbReference type="Gene3D" id="2.60.440.10">
    <property type="entry name" value="YacF-like domains"/>
    <property type="match status" value="1"/>
</dbReference>
<evidence type="ECO:0000256" key="3">
    <source>
        <dbReference type="ARBA" id="ARBA00023210"/>
    </source>
</evidence>
<dbReference type="RefSeq" id="WP_246051656.1">
    <property type="nucleotide sequence ID" value="NZ_MWIN01000031.1"/>
</dbReference>
<dbReference type="PANTHER" id="PTHR39455:SF1">
    <property type="entry name" value="CELL DIVISION PROTEIN ZAPD"/>
    <property type="match status" value="1"/>
</dbReference>
<evidence type="ECO:0000313" key="6">
    <source>
        <dbReference type="EMBL" id="TDU28414.1"/>
    </source>
</evidence>
<keyword evidence="3 5" id="KW-0717">Septation</keyword>
<dbReference type="GO" id="GO:0043093">
    <property type="term" value="P:FtsZ-dependent cytokinesis"/>
    <property type="evidence" value="ECO:0007669"/>
    <property type="project" value="UniProtKB-UniRule"/>
</dbReference>
<comment type="subcellular location">
    <subcellularLocation>
        <location evidence="5">Cytoplasm</location>
    </subcellularLocation>
    <text evidence="5">Localizes to mid-cell in an FtsZ-dependent manner.</text>
</comment>
<comment type="subunit">
    <text evidence="5">Interacts with FtsZ.</text>
</comment>
<dbReference type="GO" id="GO:0032153">
    <property type="term" value="C:cell division site"/>
    <property type="evidence" value="ECO:0007669"/>
    <property type="project" value="TreeGrafter"/>
</dbReference>
<dbReference type="Gene3D" id="1.10.3900.10">
    <property type="entry name" value="YacF-like"/>
    <property type="match status" value="1"/>
</dbReference>
<dbReference type="InterPro" id="IPR036268">
    <property type="entry name" value="ZapD_sf"/>
</dbReference>
<dbReference type="InterPro" id="IPR027462">
    <property type="entry name" value="ZapD_C"/>
</dbReference>
<name>A0A4R7P3S7_9GAMM</name>
<comment type="function">
    <text evidence="5">Cell division factor that enhances FtsZ-ring assembly. Directly interacts with FtsZ and promotes bundling of FtsZ protofilaments, with a reduction in FtsZ GTPase activity.</text>
</comment>
<evidence type="ECO:0000256" key="4">
    <source>
        <dbReference type="ARBA" id="ARBA00023306"/>
    </source>
</evidence>
<organism evidence="6 7">
    <name type="scientific">Panacagrimonas perspica</name>
    <dbReference type="NCBI Taxonomy" id="381431"/>
    <lineage>
        <taxon>Bacteria</taxon>
        <taxon>Pseudomonadati</taxon>
        <taxon>Pseudomonadota</taxon>
        <taxon>Gammaproteobacteria</taxon>
        <taxon>Nevskiales</taxon>
        <taxon>Nevskiaceae</taxon>
        <taxon>Panacagrimonas</taxon>
    </lineage>
</organism>
<accession>A0A4R7P3S7</accession>
<dbReference type="Proteomes" id="UP000295341">
    <property type="component" value="Unassembled WGS sequence"/>
</dbReference>
<dbReference type="HAMAP" id="MF_01092">
    <property type="entry name" value="ZapD"/>
    <property type="match status" value="1"/>
</dbReference>
<comment type="caution">
    <text evidence="6">The sequence shown here is derived from an EMBL/GenBank/DDBJ whole genome shotgun (WGS) entry which is preliminary data.</text>
</comment>
<evidence type="ECO:0000256" key="1">
    <source>
        <dbReference type="ARBA" id="ARBA00022490"/>
    </source>
</evidence>
<dbReference type="Pfam" id="PF07072">
    <property type="entry name" value="ZapD"/>
    <property type="match status" value="1"/>
</dbReference>
<protein>
    <recommendedName>
        <fullName evidence="5">Cell division protein ZapD</fullName>
    </recommendedName>
    <alternativeName>
        <fullName evidence="5">Z ring-associated protein D</fullName>
    </alternativeName>
</protein>
<proteinExistence type="inferred from homology"/>
<evidence type="ECO:0000256" key="2">
    <source>
        <dbReference type="ARBA" id="ARBA00022618"/>
    </source>
</evidence>
<dbReference type="AlphaFoldDB" id="A0A4R7P3S7"/>
<reference evidence="6 7" key="1">
    <citation type="submission" date="2019-03" db="EMBL/GenBank/DDBJ databases">
        <title>Genomic Encyclopedia of Type Strains, Phase IV (KMG-IV): sequencing the most valuable type-strain genomes for metagenomic binning, comparative biology and taxonomic classification.</title>
        <authorList>
            <person name="Goeker M."/>
        </authorList>
    </citation>
    <scope>NUCLEOTIDE SEQUENCE [LARGE SCALE GENOMIC DNA]</scope>
    <source>
        <strain evidence="6 7">DSM 26377</strain>
    </source>
</reference>
<keyword evidence="2 5" id="KW-0132">Cell division</keyword>
<gene>
    <name evidence="5" type="primary">zapD</name>
    <name evidence="6" type="ORF">DFR24_2783</name>
</gene>
<sequence>MSTGLEAIVFEQPLNERIRTFLRLEFLFGQYEHHRADPSPLGTRARLHALLDILTVLGRSDLKKDILKDLNDQQAVLLRLANRPGVDNSRLQAVLKEITVGINGLQQLATQFASTALRDNEFLMSIHNRSSIPGGTCAFDLPAYHHWLAQPAEKQQRDLDTWFADLVPFAQGILLNLRLLRGSVAVTDAVAPGGTYVHAPQSACSLLRVFVPREESVYPEISAGSHRFTLRFMQLRDVNQRAAQAHRDIAFRLQCCAF</sequence>
<keyword evidence="4 5" id="KW-0131">Cell cycle</keyword>
<dbReference type="EMBL" id="SOBT01000009">
    <property type="protein sequence ID" value="TDU28414.1"/>
    <property type="molecule type" value="Genomic_DNA"/>
</dbReference>
<dbReference type="InterPro" id="IPR009777">
    <property type="entry name" value="ZapD"/>
</dbReference>
<comment type="similarity">
    <text evidence="5">Belongs to the ZapD family.</text>
</comment>
<evidence type="ECO:0000313" key="7">
    <source>
        <dbReference type="Proteomes" id="UP000295341"/>
    </source>
</evidence>
<dbReference type="GO" id="GO:0000917">
    <property type="term" value="P:division septum assembly"/>
    <property type="evidence" value="ECO:0007669"/>
    <property type="project" value="UniProtKB-KW"/>
</dbReference>
<keyword evidence="1 5" id="KW-0963">Cytoplasm</keyword>
<evidence type="ECO:0000256" key="5">
    <source>
        <dbReference type="HAMAP-Rule" id="MF_01092"/>
    </source>
</evidence>
<dbReference type="SUPFAM" id="SSF160950">
    <property type="entry name" value="YacF-like"/>
    <property type="match status" value="1"/>
</dbReference>